<keyword evidence="3" id="KW-1185">Reference proteome</keyword>
<dbReference type="RefSeq" id="WP_079494340.1">
    <property type="nucleotide sequence ID" value="NZ_FUZT01000011.1"/>
</dbReference>
<dbReference type="AlphaFoldDB" id="A0A1T5M8Q9"/>
<gene>
    <name evidence="2" type="ORF">SAMN02194393_04191</name>
</gene>
<keyword evidence="1" id="KW-1133">Transmembrane helix</keyword>
<feature type="transmembrane region" description="Helical" evidence="1">
    <location>
        <begin position="104"/>
        <end position="124"/>
    </location>
</feature>
<dbReference type="EMBL" id="FUZT01000011">
    <property type="protein sequence ID" value="SKC84630.1"/>
    <property type="molecule type" value="Genomic_DNA"/>
</dbReference>
<organism evidence="2 3">
    <name type="scientific">Maledivibacter halophilus</name>
    <dbReference type="NCBI Taxonomy" id="36842"/>
    <lineage>
        <taxon>Bacteria</taxon>
        <taxon>Bacillati</taxon>
        <taxon>Bacillota</taxon>
        <taxon>Clostridia</taxon>
        <taxon>Peptostreptococcales</taxon>
        <taxon>Caminicellaceae</taxon>
        <taxon>Maledivibacter</taxon>
    </lineage>
</organism>
<dbReference type="Pfam" id="PF12730">
    <property type="entry name" value="ABC2_membrane_4"/>
    <property type="match status" value="1"/>
</dbReference>
<evidence type="ECO:0000313" key="3">
    <source>
        <dbReference type="Proteomes" id="UP000190285"/>
    </source>
</evidence>
<evidence type="ECO:0000313" key="2">
    <source>
        <dbReference type="EMBL" id="SKC84630.1"/>
    </source>
</evidence>
<protein>
    <submittedName>
        <fullName evidence="2">Uncharacterized protein</fullName>
    </submittedName>
</protein>
<proteinExistence type="predicted"/>
<dbReference type="Proteomes" id="UP000190285">
    <property type="component" value="Unassembled WGS sequence"/>
</dbReference>
<feature type="transmembrane region" description="Helical" evidence="1">
    <location>
        <begin position="53"/>
        <end position="72"/>
    </location>
</feature>
<keyword evidence="1" id="KW-0472">Membrane</keyword>
<name>A0A1T5M8Q9_9FIRM</name>
<keyword evidence="1" id="KW-0812">Transmembrane</keyword>
<sequence>MSYILKVVGIFIGVSITFEEFLQGFITYLGAEILTFIAILPIMFVAFMSKKGFWVSICVTIVYALISFIGIWSPILSSVLPIISILRICDITALRIEYAFPMSINLTSLAIIGFISLTGIIYAAKIQEA</sequence>
<accession>A0A1T5M8Q9</accession>
<evidence type="ECO:0000256" key="1">
    <source>
        <dbReference type="SAM" id="Phobius"/>
    </source>
</evidence>
<reference evidence="3" key="1">
    <citation type="submission" date="2017-02" db="EMBL/GenBank/DDBJ databases">
        <authorList>
            <person name="Varghese N."/>
            <person name="Submissions S."/>
        </authorList>
    </citation>
    <scope>NUCLEOTIDE SEQUENCE [LARGE SCALE GENOMIC DNA]</scope>
    <source>
        <strain evidence="3">M1</strain>
    </source>
</reference>
<feature type="transmembrane region" description="Helical" evidence="1">
    <location>
        <begin position="25"/>
        <end position="46"/>
    </location>
</feature>